<dbReference type="PROSITE" id="PS50890">
    <property type="entry name" value="PUA"/>
    <property type="match status" value="1"/>
</dbReference>
<evidence type="ECO:0000256" key="8">
    <source>
        <dbReference type="HAMAP-Rule" id="MF_00456"/>
    </source>
</evidence>
<reference evidence="10 11" key="1">
    <citation type="journal article" date="2016" name="Nat. Commun.">
        <title>Thousands of microbial genomes shed light on interconnected biogeochemical processes in an aquifer system.</title>
        <authorList>
            <person name="Anantharaman K."/>
            <person name="Brown C.T."/>
            <person name="Hug L.A."/>
            <person name="Sharon I."/>
            <person name="Castelle C.J."/>
            <person name="Probst A.J."/>
            <person name="Thomas B.C."/>
            <person name="Singh A."/>
            <person name="Wilkins M.J."/>
            <person name="Karaoz U."/>
            <person name="Brodie E.L."/>
            <person name="Williams K.H."/>
            <person name="Hubbard S.S."/>
            <person name="Banfield J.F."/>
        </authorList>
    </citation>
    <scope>NUCLEOTIDE SEQUENCE [LARGE SCALE GENOMIC DNA]</scope>
</reference>
<comment type="catalytic activity">
    <reaction evidence="8">
        <text>L-glutamate + ATP = L-glutamyl 5-phosphate + ADP</text>
        <dbReference type="Rhea" id="RHEA:14877"/>
        <dbReference type="ChEBI" id="CHEBI:29985"/>
        <dbReference type="ChEBI" id="CHEBI:30616"/>
        <dbReference type="ChEBI" id="CHEBI:58274"/>
        <dbReference type="ChEBI" id="CHEBI:456216"/>
        <dbReference type="EC" id="2.7.2.11"/>
    </reaction>
</comment>
<evidence type="ECO:0000313" key="10">
    <source>
        <dbReference type="EMBL" id="OGY82958.1"/>
    </source>
</evidence>
<dbReference type="SUPFAM" id="SSF88697">
    <property type="entry name" value="PUA domain-like"/>
    <property type="match status" value="1"/>
</dbReference>
<protein>
    <recommendedName>
        <fullName evidence="8">Glutamate 5-kinase</fullName>
        <ecNumber evidence="8">2.7.2.11</ecNumber>
    </recommendedName>
    <alternativeName>
        <fullName evidence="8">Gamma-glutamyl kinase</fullName>
        <shortName evidence="8">GK</shortName>
    </alternativeName>
</protein>
<organism evidence="10 11">
    <name type="scientific">Candidatus Kerfeldbacteria bacterium RIFCSPHIGHO2_12_FULL_48_17</name>
    <dbReference type="NCBI Taxonomy" id="1798542"/>
    <lineage>
        <taxon>Bacteria</taxon>
        <taxon>Candidatus Kerfeldiibacteriota</taxon>
    </lineage>
</organism>
<evidence type="ECO:0000256" key="5">
    <source>
        <dbReference type="ARBA" id="ARBA00022741"/>
    </source>
</evidence>
<dbReference type="InterPro" id="IPR011529">
    <property type="entry name" value="Glu_5kinase"/>
</dbReference>
<feature type="binding site" evidence="8">
    <location>
        <position position="129"/>
    </location>
    <ligand>
        <name>substrate</name>
    </ligand>
</feature>
<dbReference type="SMART" id="SM00359">
    <property type="entry name" value="PUA"/>
    <property type="match status" value="1"/>
</dbReference>
<dbReference type="GO" id="GO:0055129">
    <property type="term" value="P:L-proline biosynthetic process"/>
    <property type="evidence" value="ECO:0007669"/>
    <property type="project" value="UniProtKB-UniRule"/>
</dbReference>
<keyword evidence="7 8" id="KW-0067">ATP-binding</keyword>
<dbReference type="PANTHER" id="PTHR43654:SF1">
    <property type="entry name" value="ISOPENTENYL PHOSPHATE KINASE"/>
    <property type="match status" value="1"/>
</dbReference>
<dbReference type="InterPro" id="IPR002478">
    <property type="entry name" value="PUA"/>
</dbReference>
<feature type="binding site" evidence="8">
    <location>
        <position position="48"/>
    </location>
    <ligand>
        <name>substrate</name>
    </ligand>
</feature>
<feature type="binding site" evidence="8">
    <location>
        <position position="142"/>
    </location>
    <ligand>
        <name>substrate</name>
    </ligand>
</feature>
<comment type="function">
    <text evidence="8">Catalyzes the transfer of a phosphate group to glutamate to form L-glutamate 5-phosphate.</text>
</comment>
<evidence type="ECO:0000256" key="2">
    <source>
        <dbReference type="ARBA" id="ARBA00022605"/>
    </source>
</evidence>
<evidence type="ECO:0000256" key="4">
    <source>
        <dbReference type="ARBA" id="ARBA00022679"/>
    </source>
</evidence>
<dbReference type="FunFam" id="3.40.1160.10:FF:000006">
    <property type="entry name" value="Glutamate 5-kinase"/>
    <property type="match status" value="1"/>
</dbReference>
<dbReference type="AlphaFoldDB" id="A0A1G2B1C8"/>
<comment type="caution">
    <text evidence="8">Lacks conserved residue(s) required for the propagation of feature annotation.</text>
</comment>
<dbReference type="GO" id="GO:0004349">
    <property type="term" value="F:glutamate 5-kinase activity"/>
    <property type="evidence" value="ECO:0007669"/>
    <property type="project" value="UniProtKB-UniRule"/>
</dbReference>
<dbReference type="Pfam" id="PF01472">
    <property type="entry name" value="PUA"/>
    <property type="match status" value="1"/>
</dbReference>
<dbReference type="EC" id="2.7.2.11" evidence="8"/>
<dbReference type="HAMAP" id="MF_00456">
    <property type="entry name" value="ProB"/>
    <property type="match status" value="1"/>
</dbReference>
<name>A0A1G2B1C8_9BACT</name>
<dbReference type="STRING" id="1798542.A3F54_04615"/>
<dbReference type="GO" id="GO:0005829">
    <property type="term" value="C:cytosol"/>
    <property type="evidence" value="ECO:0007669"/>
    <property type="project" value="TreeGrafter"/>
</dbReference>
<feature type="binding site" evidence="8">
    <location>
        <begin position="204"/>
        <end position="210"/>
    </location>
    <ligand>
        <name>ATP</name>
        <dbReference type="ChEBI" id="CHEBI:30616"/>
    </ligand>
</feature>
<comment type="similarity">
    <text evidence="8">Belongs to the glutamate 5-kinase family.</text>
</comment>
<dbReference type="NCBIfam" id="TIGR01027">
    <property type="entry name" value="proB"/>
    <property type="match status" value="1"/>
</dbReference>
<dbReference type="Proteomes" id="UP000176952">
    <property type="component" value="Unassembled WGS sequence"/>
</dbReference>
<evidence type="ECO:0000259" key="9">
    <source>
        <dbReference type="SMART" id="SM00359"/>
    </source>
</evidence>
<feature type="domain" description="PUA" evidence="9">
    <location>
        <begin position="272"/>
        <end position="346"/>
    </location>
</feature>
<dbReference type="InterPro" id="IPR001057">
    <property type="entry name" value="Glu/AcGlu_kinase"/>
</dbReference>
<dbReference type="InterPro" id="IPR005715">
    <property type="entry name" value="Glu_5kinase/COase_Synthase"/>
</dbReference>
<dbReference type="GO" id="GO:0005524">
    <property type="term" value="F:ATP binding"/>
    <property type="evidence" value="ECO:0007669"/>
    <property type="project" value="UniProtKB-KW"/>
</dbReference>
<dbReference type="Gene3D" id="2.30.130.10">
    <property type="entry name" value="PUA domain"/>
    <property type="match status" value="1"/>
</dbReference>
<dbReference type="PANTHER" id="PTHR43654">
    <property type="entry name" value="GLUTAMATE 5-KINASE"/>
    <property type="match status" value="1"/>
</dbReference>
<dbReference type="InterPro" id="IPR036393">
    <property type="entry name" value="AceGlu_kinase-like_sf"/>
</dbReference>
<evidence type="ECO:0000256" key="1">
    <source>
        <dbReference type="ARBA" id="ARBA00022490"/>
    </source>
</evidence>
<dbReference type="InterPro" id="IPR001048">
    <property type="entry name" value="Asp/Glu/Uridylate_kinase"/>
</dbReference>
<comment type="pathway">
    <text evidence="8">Amino-acid biosynthesis; L-proline biosynthesis; L-glutamate 5-semialdehyde from L-glutamate: step 1/2.</text>
</comment>
<dbReference type="SUPFAM" id="SSF53633">
    <property type="entry name" value="Carbamate kinase-like"/>
    <property type="match status" value="1"/>
</dbReference>
<evidence type="ECO:0000256" key="6">
    <source>
        <dbReference type="ARBA" id="ARBA00022777"/>
    </source>
</evidence>
<proteinExistence type="inferred from homology"/>
<keyword evidence="6 8" id="KW-0418">Kinase</keyword>
<evidence type="ECO:0000313" key="11">
    <source>
        <dbReference type="Proteomes" id="UP000176952"/>
    </source>
</evidence>
<dbReference type="InterPro" id="IPR015947">
    <property type="entry name" value="PUA-like_sf"/>
</dbReference>
<dbReference type="CDD" id="cd21157">
    <property type="entry name" value="PUA_G5K"/>
    <property type="match status" value="1"/>
</dbReference>
<comment type="subcellular location">
    <subcellularLocation>
        <location evidence="8">Cytoplasm</location>
    </subcellularLocation>
</comment>
<gene>
    <name evidence="8" type="primary">proB</name>
    <name evidence="10" type="ORF">A3F54_04615</name>
</gene>
<keyword evidence="5 8" id="KW-0547">Nucleotide-binding</keyword>
<keyword evidence="3 8" id="KW-0641">Proline biosynthesis</keyword>
<dbReference type="GO" id="GO:0003723">
    <property type="term" value="F:RNA binding"/>
    <property type="evidence" value="ECO:0007669"/>
    <property type="project" value="InterPro"/>
</dbReference>
<dbReference type="EMBL" id="MHKD01000024">
    <property type="protein sequence ID" value="OGY82958.1"/>
    <property type="molecule type" value="Genomic_DNA"/>
</dbReference>
<dbReference type="PIRSF" id="PIRSF000729">
    <property type="entry name" value="GK"/>
    <property type="match status" value="1"/>
</dbReference>
<keyword evidence="4 8" id="KW-0808">Transferase</keyword>
<dbReference type="Gene3D" id="3.40.1160.10">
    <property type="entry name" value="Acetylglutamate kinase-like"/>
    <property type="match status" value="1"/>
</dbReference>
<evidence type="ECO:0000256" key="3">
    <source>
        <dbReference type="ARBA" id="ARBA00022650"/>
    </source>
</evidence>
<sequence length="353" mass="38255">MKQRWVIKIGTHSLTRGQKNIQPDVIGQLLEEIHELNQRGIEVILVSSGAVAAGKSIAPGIVDKHIFASIGQPHLINLYLNAARKKQLSIAQLLLSQHDLGNKDTFLTLQHTLQTMLTEHILPIINENDAITRDTEAALGDNDSLAAKIALSSAATRLIILSHVNGLYSEDPTINPRARIIAEVSDVNGPLLQLASKEKSSQGSGGMVSKLKAIRLATAFGIPGHITNLDADNVLTQIADGKKIGTEFLPNKKSLHVKNRDRWILSAKISSGAITVDDGAKLALQKGKSLLAVGLRNVHGKFQAGKIIEILDLNRETIGMGIVKMDDKELTSLLQSQKVYNQEVIHADNLITL</sequence>
<dbReference type="Pfam" id="PF00696">
    <property type="entry name" value="AA_kinase"/>
    <property type="match status" value="1"/>
</dbReference>
<dbReference type="InterPro" id="IPR036974">
    <property type="entry name" value="PUA_sf"/>
</dbReference>
<comment type="caution">
    <text evidence="10">The sequence shown here is derived from an EMBL/GenBank/DDBJ whole genome shotgun (WGS) entry which is preliminary data.</text>
</comment>
<dbReference type="PRINTS" id="PR00474">
    <property type="entry name" value="GLU5KINASE"/>
</dbReference>
<keyword evidence="1 8" id="KW-0963">Cytoplasm</keyword>
<dbReference type="UniPathway" id="UPA00098">
    <property type="reaction ID" value="UER00359"/>
</dbReference>
<evidence type="ECO:0000256" key="7">
    <source>
        <dbReference type="ARBA" id="ARBA00022840"/>
    </source>
</evidence>
<keyword evidence="2 8" id="KW-0028">Amino-acid biosynthesis</keyword>
<feature type="binding site" evidence="8">
    <location>
        <position position="8"/>
    </location>
    <ligand>
        <name>ATP</name>
        <dbReference type="ChEBI" id="CHEBI:30616"/>
    </ligand>
</feature>
<accession>A0A1G2B1C8</accession>